<keyword evidence="1" id="KW-0812">Transmembrane</keyword>
<accession>A0A5N5GI00</accession>
<gene>
    <name evidence="2" type="ORF">D8674_035777</name>
</gene>
<name>A0A5N5GI00_9ROSA</name>
<keyword evidence="1" id="KW-1133">Transmembrane helix</keyword>
<dbReference type="PANTHER" id="PTHR32254">
    <property type="entry name" value="EXPRESSED PROTEIN"/>
    <property type="match status" value="1"/>
</dbReference>
<sequence>MRTSSDQRSSARLKFFFVYIVLGYVNVIFWIFFCFNTNFVGDDLLPIVKELPWDMLYALASQLPLLVLEKLQITMGCSGVEALENQQRAHMALLEAKKIASQYQKEADKCSSGMETCEKAREKAEATTLEAQRKQTARAASSVLI</sequence>
<dbReference type="PANTHER" id="PTHR32254:SF14">
    <property type="entry name" value="EXPRESSED PROTEIN"/>
    <property type="match status" value="1"/>
</dbReference>
<keyword evidence="1" id="KW-0472">Membrane</keyword>
<protein>
    <submittedName>
        <fullName evidence="2">Uncharacterized protein</fullName>
    </submittedName>
</protein>
<proteinExistence type="predicted"/>
<organism evidence="2 3">
    <name type="scientific">Pyrus ussuriensis x Pyrus communis</name>
    <dbReference type="NCBI Taxonomy" id="2448454"/>
    <lineage>
        <taxon>Eukaryota</taxon>
        <taxon>Viridiplantae</taxon>
        <taxon>Streptophyta</taxon>
        <taxon>Embryophyta</taxon>
        <taxon>Tracheophyta</taxon>
        <taxon>Spermatophyta</taxon>
        <taxon>Magnoliopsida</taxon>
        <taxon>eudicotyledons</taxon>
        <taxon>Gunneridae</taxon>
        <taxon>Pentapetalae</taxon>
        <taxon>rosids</taxon>
        <taxon>fabids</taxon>
        <taxon>Rosales</taxon>
        <taxon>Rosaceae</taxon>
        <taxon>Amygdaloideae</taxon>
        <taxon>Maleae</taxon>
        <taxon>Pyrus</taxon>
    </lineage>
</organism>
<dbReference type="OrthoDB" id="1898954at2759"/>
<evidence type="ECO:0000256" key="1">
    <source>
        <dbReference type="SAM" id="Phobius"/>
    </source>
</evidence>
<comment type="caution">
    <text evidence="2">The sequence shown here is derived from an EMBL/GenBank/DDBJ whole genome shotgun (WGS) entry which is preliminary data.</text>
</comment>
<dbReference type="EMBL" id="SMOL01000458">
    <property type="protein sequence ID" value="KAB2613461.1"/>
    <property type="molecule type" value="Genomic_DNA"/>
</dbReference>
<reference evidence="2 3" key="1">
    <citation type="submission" date="2019-09" db="EMBL/GenBank/DDBJ databases">
        <authorList>
            <person name="Ou C."/>
        </authorList>
    </citation>
    <scope>NUCLEOTIDE SEQUENCE [LARGE SCALE GENOMIC DNA]</scope>
    <source>
        <strain evidence="2">S2</strain>
        <tissue evidence="2">Leaf</tissue>
    </source>
</reference>
<evidence type="ECO:0000313" key="2">
    <source>
        <dbReference type="EMBL" id="KAB2613461.1"/>
    </source>
</evidence>
<evidence type="ECO:0000313" key="3">
    <source>
        <dbReference type="Proteomes" id="UP000327157"/>
    </source>
</evidence>
<dbReference type="Proteomes" id="UP000327157">
    <property type="component" value="Chromosome 9"/>
</dbReference>
<reference evidence="3" key="2">
    <citation type="submission" date="2019-10" db="EMBL/GenBank/DDBJ databases">
        <title>A de novo genome assembly of a pear dwarfing rootstock.</title>
        <authorList>
            <person name="Wang F."/>
            <person name="Wang J."/>
            <person name="Li S."/>
            <person name="Zhang Y."/>
            <person name="Fang M."/>
            <person name="Ma L."/>
            <person name="Zhao Y."/>
            <person name="Jiang S."/>
        </authorList>
    </citation>
    <scope>NUCLEOTIDE SEQUENCE [LARGE SCALE GENOMIC DNA]</scope>
</reference>
<reference evidence="2 3" key="3">
    <citation type="submission" date="2019-11" db="EMBL/GenBank/DDBJ databases">
        <title>A de novo genome assembly of a pear dwarfing rootstock.</title>
        <authorList>
            <person name="Wang F."/>
            <person name="Wang J."/>
            <person name="Li S."/>
            <person name="Zhang Y."/>
            <person name="Fang M."/>
            <person name="Ma L."/>
            <person name="Zhao Y."/>
            <person name="Jiang S."/>
        </authorList>
    </citation>
    <scope>NUCLEOTIDE SEQUENCE [LARGE SCALE GENOMIC DNA]</scope>
    <source>
        <strain evidence="2">S2</strain>
        <tissue evidence="2">Leaf</tissue>
    </source>
</reference>
<feature type="transmembrane region" description="Helical" evidence="1">
    <location>
        <begin position="12"/>
        <end position="33"/>
    </location>
</feature>
<dbReference type="InterPro" id="IPR010471">
    <property type="entry name" value="DUF1068"/>
</dbReference>
<dbReference type="AlphaFoldDB" id="A0A5N5GI00"/>
<keyword evidence="3" id="KW-1185">Reference proteome</keyword>
<dbReference type="Pfam" id="PF06364">
    <property type="entry name" value="DUF1068"/>
    <property type="match status" value="1"/>
</dbReference>